<dbReference type="Proteomes" id="UP000320300">
    <property type="component" value="Unassembled WGS sequence"/>
</dbReference>
<keyword evidence="2" id="KW-1185">Reference proteome</keyword>
<reference evidence="1 2" key="1">
    <citation type="submission" date="2017-05" db="EMBL/GenBank/DDBJ databases">
        <authorList>
            <person name="Varghese N."/>
            <person name="Submissions S."/>
        </authorList>
    </citation>
    <scope>NUCLEOTIDE SEQUENCE [LARGE SCALE GENOMIC DNA]</scope>
    <source>
        <strain evidence="1 2">DSM 19036</strain>
    </source>
</reference>
<proteinExistence type="predicted"/>
<organism evidence="1 2">
    <name type="scientific">Pedobacter westerhofensis</name>
    <dbReference type="NCBI Taxonomy" id="425512"/>
    <lineage>
        <taxon>Bacteria</taxon>
        <taxon>Pseudomonadati</taxon>
        <taxon>Bacteroidota</taxon>
        <taxon>Sphingobacteriia</taxon>
        <taxon>Sphingobacteriales</taxon>
        <taxon>Sphingobacteriaceae</taxon>
        <taxon>Pedobacter</taxon>
    </lineage>
</organism>
<dbReference type="AlphaFoldDB" id="A0A521FQE6"/>
<name>A0A521FQE6_9SPHI</name>
<evidence type="ECO:0000313" key="2">
    <source>
        <dbReference type="Proteomes" id="UP000320300"/>
    </source>
</evidence>
<protein>
    <submittedName>
        <fullName evidence="1">Uncharacterized protein</fullName>
    </submittedName>
</protein>
<dbReference type="RefSeq" id="WP_142531031.1">
    <property type="nucleotide sequence ID" value="NZ_CBCSJO010000015.1"/>
</dbReference>
<sequence>MAINKNNTSTAVQLISRTIFCGLILLVLCVGKTRAQSALRFKLYEKEVVFDEGYLDQSFASLMNTKRALIKNRDQAYAEYYNFKATVIRGNKSGQYIVVDNLHRFSLYPFESNYYAQEGTDRYESLLNEAKKAGTSGQFKKINKLRNDILGWIIDLTIVNGR</sequence>
<evidence type="ECO:0000313" key="1">
    <source>
        <dbReference type="EMBL" id="SMO98412.1"/>
    </source>
</evidence>
<accession>A0A521FQE6</accession>
<gene>
    <name evidence="1" type="ORF">SAMN06265348_116102</name>
</gene>
<dbReference type="EMBL" id="FXTN01000016">
    <property type="protein sequence ID" value="SMO98412.1"/>
    <property type="molecule type" value="Genomic_DNA"/>
</dbReference>